<reference evidence="1" key="1">
    <citation type="submission" date="2018-06" db="EMBL/GenBank/DDBJ databases">
        <authorList>
            <person name="Zhirakovskaya E."/>
        </authorList>
    </citation>
    <scope>NUCLEOTIDE SEQUENCE</scope>
</reference>
<accession>A0A3B0VUM3</accession>
<name>A0A3B0VUM3_9ZZZZ</name>
<dbReference type="AlphaFoldDB" id="A0A3B0VUM3"/>
<proteinExistence type="predicted"/>
<organism evidence="1">
    <name type="scientific">hydrothermal vent metagenome</name>
    <dbReference type="NCBI Taxonomy" id="652676"/>
    <lineage>
        <taxon>unclassified sequences</taxon>
        <taxon>metagenomes</taxon>
        <taxon>ecological metagenomes</taxon>
    </lineage>
</organism>
<gene>
    <name evidence="1" type="ORF">MNBD_GAMMA01-621</name>
</gene>
<protein>
    <submittedName>
        <fullName evidence="1">Uncharacterized protein</fullName>
    </submittedName>
</protein>
<dbReference type="InterPro" id="IPR035093">
    <property type="entry name" value="RelE/ParE_toxin_dom_sf"/>
</dbReference>
<evidence type="ECO:0000313" key="1">
    <source>
        <dbReference type="EMBL" id="VAW35104.1"/>
    </source>
</evidence>
<sequence>MLKIKIHEYASFEFEEAIQWYEFQADGLGKRFKQTVIKQFNAVKENPSWYPQESKGIYKAYIPTFPYKVLFTFNAIHITIWAVCHLHRKPRYWESRIR</sequence>
<dbReference type="Gene3D" id="3.30.2310.20">
    <property type="entry name" value="RelE-like"/>
    <property type="match status" value="1"/>
</dbReference>
<dbReference type="EMBL" id="UOEW01000099">
    <property type="protein sequence ID" value="VAW35104.1"/>
    <property type="molecule type" value="Genomic_DNA"/>
</dbReference>